<evidence type="ECO:0000313" key="1">
    <source>
        <dbReference type="EMBL" id="RIA94626.1"/>
    </source>
</evidence>
<protein>
    <recommendedName>
        <fullName evidence="3">F-box domain-containing protein</fullName>
    </recommendedName>
</protein>
<evidence type="ECO:0000313" key="2">
    <source>
        <dbReference type="Proteomes" id="UP000265703"/>
    </source>
</evidence>
<sequence>MKEKTSIIKKLSNKLKISFPTNKSKPSLIPDVLDEVFRHLIDDRMTLRTCILVSRLWCRLIMPILWSDPFMKRNDYGYFAIRTYICCLDDYEKSLLCQQNIRIPNFPTPLFDYPSFLLTFNYNNFAIALEDFVTGNEIDFLHMNEKRMIISSVIVNMIFTRSRGIRRFDYYRSHLSSQIILTLDHSLSLFGKRREGGEGNNSTINSLNKMISFKFNGCCIKDEIYRITWPNLFKNISSYATNIQHLSFHIKKNDFNIQAIYNSIANLIKSQKNLLSFDINEIWIRQSDRIIFNSLSTQAYSLNCLKLDGKVRLSSLMELLVACYNLKTLEVKEFYKPDYVPILKYKGVKFSIKNLCCLQNQPKKDNNHEAYEISLLLQMISDNLEMFSCKYFCPEIFVNLKKYSINLTHLRIIIKSQTIVRFSKVLSIMSSLKYLYLESPKEEYTLFNTDMIYLLSYSLPHSLEHLSFNLSITQELLKVFLSGCSIQLNILEIFIRSS</sequence>
<comment type="caution">
    <text evidence="1">The sequence shown here is derived from an EMBL/GenBank/DDBJ whole genome shotgun (WGS) entry which is preliminary data.</text>
</comment>
<dbReference type="Proteomes" id="UP000265703">
    <property type="component" value="Unassembled WGS sequence"/>
</dbReference>
<accession>A0A397TCE4</accession>
<dbReference type="OrthoDB" id="2315090at2759"/>
<reference evidence="1 2" key="1">
    <citation type="submission" date="2018-06" db="EMBL/GenBank/DDBJ databases">
        <title>Comparative genomics reveals the genomic features of Rhizophagus irregularis, R. cerebriforme, R. diaphanum and Gigaspora rosea, and their symbiotic lifestyle signature.</title>
        <authorList>
            <person name="Morin E."/>
            <person name="San Clemente H."/>
            <person name="Chen E.C.H."/>
            <person name="De La Providencia I."/>
            <person name="Hainaut M."/>
            <person name="Kuo A."/>
            <person name="Kohler A."/>
            <person name="Murat C."/>
            <person name="Tang N."/>
            <person name="Roy S."/>
            <person name="Loubradou J."/>
            <person name="Henrissat B."/>
            <person name="Grigoriev I.V."/>
            <person name="Corradi N."/>
            <person name="Roux C."/>
            <person name="Martin F.M."/>
        </authorList>
    </citation>
    <scope>NUCLEOTIDE SEQUENCE [LARGE SCALE GENOMIC DNA]</scope>
    <source>
        <strain evidence="1 2">DAOM 227022</strain>
    </source>
</reference>
<gene>
    <name evidence="1" type="ORF">C1645_817669</name>
</gene>
<proteinExistence type="predicted"/>
<organism evidence="1 2">
    <name type="scientific">Glomus cerebriforme</name>
    <dbReference type="NCBI Taxonomy" id="658196"/>
    <lineage>
        <taxon>Eukaryota</taxon>
        <taxon>Fungi</taxon>
        <taxon>Fungi incertae sedis</taxon>
        <taxon>Mucoromycota</taxon>
        <taxon>Glomeromycotina</taxon>
        <taxon>Glomeromycetes</taxon>
        <taxon>Glomerales</taxon>
        <taxon>Glomeraceae</taxon>
        <taxon>Glomus</taxon>
    </lineage>
</organism>
<evidence type="ECO:0008006" key="3">
    <source>
        <dbReference type="Google" id="ProtNLM"/>
    </source>
</evidence>
<keyword evidence="2" id="KW-1185">Reference proteome</keyword>
<dbReference type="AlphaFoldDB" id="A0A397TCE4"/>
<dbReference type="EMBL" id="QKYT01000076">
    <property type="protein sequence ID" value="RIA94626.1"/>
    <property type="molecule type" value="Genomic_DNA"/>
</dbReference>
<name>A0A397TCE4_9GLOM</name>